<evidence type="ECO:0000313" key="1">
    <source>
        <dbReference type="EMBL" id="EPY00616.1"/>
    </source>
</evidence>
<dbReference type="STRING" id="1316936.K678_15214"/>
<dbReference type="EMBL" id="AQPH01000079">
    <property type="protein sequence ID" value="EPY00616.1"/>
    <property type="molecule type" value="Genomic_DNA"/>
</dbReference>
<gene>
    <name evidence="1" type="ORF">K678_15214</name>
</gene>
<comment type="caution">
    <text evidence="1">The sequence shown here is derived from an EMBL/GenBank/DDBJ whole genome shotgun (WGS) entry which is preliminary data.</text>
</comment>
<organism evidence="1 2">
    <name type="scientific">Magnetospirillum fulvum MGU-K5</name>
    <dbReference type="NCBI Taxonomy" id="1316936"/>
    <lineage>
        <taxon>Bacteria</taxon>
        <taxon>Pseudomonadati</taxon>
        <taxon>Pseudomonadota</taxon>
        <taxon>Alphaproteobacteria</taxon>
        <taxon>Rhodospirillales</taxon>
        <taxon>Rhodospirillaceae</taxon>
        <taxon>Magnetospirillum</taxon>
    </lineage>
</organism>
<protein>
    <submittedName>
        <fullName evidence="1">Uncharacterized protein</fullName>
    </submittedName>
</protein>
<name>S9TEI4_MAGFU</name>
<accession>S9TEI4</accession>
<reference evidence="1 2" key="1">
    <citation type="submission" date="2013-04" db="EMBL/GenBank/DDBJ databases">
        <authorList>
            <person name="Kuznetsov B."/>
            <person name="Ivanovsky R."/>
        </authorList>
    </citation>
    <scope>NUCLEOTIDE SEQUENCE [LARGE SCALE GENOMIC DNA]</scope>
    <source>
        <strain evidence="1 2">MGU-K5</strain>
    </source>
</reference>
<sequence>MNQKTKTDGLIDRAFEAFWSAYPSRGPHGNPRKPAAKLFAAAIKNGADPDAIIRGAENYAATVAQARTDPKYVAQATTWLNQERWTDHQQAPIAARQDDGWC</sequence>
<proteinExistence type="predicted"/>
<dbReference type="Proteomes" id="UP000015350">
    <property type="component" value="Unassembled WGS sequence"/>
</dbReference>
<evidence type="ECO:0000313" key="2">
    <source>
        <dbReference type="Proteomes" id="UP000015350"/>
    </source>
</evidence>
<dbReference type="AlphaFoldDB" id="S9TEI4"/>